<feature type="active site" evidence="7">
    <location>
        <position position="367"/>
    </location>
</feature>
<sequence>MELIWLLLLSPVILFALKLIKMIDGRRHQHCYLLSYKLFKAPEDRHLSQETCGRIILRNRNLRLEEYKFLLRAMVGSGMGQCTSGPPIVLSGNEDCPRLGDVLAEMEEIMFSTLDQLLESSGFRPEDIDILVVNVTSFTSLPSLSARIVNRFRMRDDIKVYNLTGMGCSANLIAIDMVHKLFKTHKKALAAVVGTEAIGQNWYCGRDRSMMMTNCLFRSGGCSMLLTNDTSLKSRAILKLDMAVRTHIGANDEAYNCCIQVEDDMGCRGFRLSKSLPRAGGKALVENFKVLLPKILPVKELVRYVSVLLLRKKVNSRLVRGMDTKPNLKAAINHFCIHTGGRAVIDEIGKSLGLKETDVEPSRVTLHRFGNTSCASVWYILGYMEAKKRLKRGDKVLMIGLGSGFKCATAVWEVLKDLEDRNVWDSCVDAYPERMSTDSIAGNDYRINGRPLDSLTQEDVEELRSCAKLVVETF</sequence>
<evidence type="ECO:0000256" key="5">
    <source>
        <dbReference type="ARBA" id="ARBA00047375"/>
    </source>
</evidence>
<evidence type="ECO:0000256" key="2">
    <source>
        <dbReference type="ARBA" id="ARBA00005531"/>
    </source>
</evidence>
<evidence type="ECO:0000256" key="4">
    <source>
        <dbReference type="ARBA" id="ARBA00023315"/>
    </source>
</evidence>
<evidence type="ECO:0000256" key="3">
    <source>
        <dbReference type="ARBA" id="ARBA00022679"/>
    </source>
</evidence>
<dbReference type="GO" id="GO:0006633">
    <property type="term" value="P:fatty acid biosynthetic process"/>
    <property type="evidence" value="ECO:0007669"/>
    <property type="project" value="UniProtKB-UniPathway"/>
</dbReference>
<dbReference type="AlphaFoldDB" id="A0A7N0V6R9"/>
<keyword evidence="12" id="KW-1185">Reference proteome</keyword>
<evidence type="ECO:0000256" key="7">
    <source>
        <dbReference type="PIRSR" id="PIRSR036417-1"/>
    </source>
</evidence>
<keyword evidence="8" id="KW-0732">Signal</keyword>
<dbReference type="UniPathway" id="UPA00094"/>
<feature type="chain" id="PRO_5029690688" description="3-ketoacyl-CoA synthase" evidence="8">
    <location>
        <begin position="26"/>
        <end position="474"/>
    </location>
</feature>
<dbReference type="Proteomes" id="UP000594263">
    <property type="component" value="Unplaced"/>
</dbReference>
<dbReference type="InterPro" id="IPR013601">
    <property type="entry name" value="FAE1_typ3_polyketide_synth"/>
</dbReference>
<name>A0A7N0V6R9_KALFE</name>
<dbReference type="PIRSF" id="PIRSF036417">
    <property type="entry name" value="3-ktacl-CoA_syn"/>
    <property type="match status" value="1"/>
</dbReference>
<feature type="active site" evidence="7">
    <location>
        <position position="371"/>
    </location>
</feature>
<feature type="domain" description="Beta-ketoacyl-[acyl-carrier-protein] synthase III C-terminal" evidence="10">
    <location>
        <begin position="330"/>
        <end position="413"/>
    </location>
</feature>
<dbReference type="GO" id="GO:0009922">
    <property type="term" value="F:fatty acid elongase activity"/>
    <property type="evidence" value="ECO:0007669"/>
    <property type="project" value="UniProtKB-EC"/>
</dbReference>
<dbReference type="EnsemblPlants" id="Kaladp0101s0049.1.v1.1">
    <property type="protein sequence ID" value="Kaladp0101s0049.1.v1.1.CDS.1"/>
    <property type="gene ID" value="Kaladp0101s0049.v1.1"/>
</dbReference>
<dbReference type="Gramene" id="Kaladp0101s0049.1.v1.1">
    <property type="protein sequence ID" value="Kaladp0101s0049.1.v1.1.CDS.1"/>
    <property type="gene ID" value="Kaladp0101s0049.v1.1"/>
</dbReference>
<dbReference type="CDD" id="cd00831">
    <property type="entry name" value="CHS_like"/>
    <property type="match status" value="1"/>
</dbReference>
<comment type="catalytic activity">
    <reaction evidence="5">
        <text>a very-long-chain acyl-CoA + malonyl-CoA + H(+) = a very-long-chain 3-oxoacyl-CoA + CO2 + CoA</text>
        <dbReference type="Rhea" id="RHEA:32727"/>
        <dbReference type="ChEBI" id="CHEBI:15378"/>
        <dbReference type="ChEBI" id="CHEBI:16526"/>
        <dbReference type="ChEBI" id="CHEBI:57287"/>
        <dbReference type="ChEBI" id="CHEBI:57384"/>
        <dbReference type="ChEBI" id="CHEBI:90725"/>
        <dbReference type="ChEBI" id="CHEBI:90736"/>
        <dbReference type="EC" id="2.3.1.199"/>
    </reaction>
</comment>
<dbReference type="PANTHER" id="PTHR31561">
    <property type="entry name" value="3-KETOACYL-COA SYNTHASE"/>
    <property type="match status" value="1"/>
</dbReference>
<accession>A0A7N0V6R9</accession>
<evidence type="ECO:0000256" key="6">
    <source>
        <dbReference type="PIRNR" id="PIRNR036417"/>
    </source>
</evidence>
<dbReference type="Pfam" id="PF08541">
    <property type="entry name" value="ACP_syn_III_C"/>
    <property type="match status" value="1"/>
</dbReference>
<keyword evidence="3 6" id="KW-0808">Transferase</keyword>
<proteinExistence type="inferred from homology"/>
<protein>
    <recommendedName>
        <fullName evidence="6">3-ketoacyl-CoA synthase</fullName>
        <ecNumber evidence="6">2.3.1.-</ecNumber>
    </recommendedName>
</protein>
<evidence type="ECO:0000313" key="12">
    <source>
        <dbReference type="Proteomes" id="UP000594263"/>
    </source>
</evidence>
<evidence type="ECO:0000313" key="11">
    <source>
        <dbReference type="EnsemblPlants" id="Kaladp0101s0049.1.v1.1.CDS.1"/>
    </source>
</evidence>
<feature type="active site" evidence="7">
    <location>
        <position position="168"/>
    </location>
</feature>
<organism evidence="11 12">
    <name type="scientific">Kalanchoe fedtschenkoi</name>
    <name type="common">Lavender scallops</name>
    <name type="synonym">South American air plant</name>
    <dbReference type="NCBI Taxonomy" id="63787"/>
    <lineage>
        <taxon>Eukaryota</taxon>
        <taxon>Viridiplantae</taxon>
        <taxon>Streptophyta</taxon>
        <taxon>Embryophyta</taxon>
        <taxon>Tracheophyta</taxon>
        <taxon>Spermatophyta</taxon>
        <taxon>Magnoliopsida</taxon>
        <taxon>eudicotyledons</taxon>
        <taxon>Gunneridae</taxon>
        <taxon>Pentapetalae</taxon>
        <taxon>Saxifragales</taxon>
        <taxon>Crassulaceae</taxon>
        <taxon>Kalanchoe</taxon>
    </lineage>
</organism>
<dbReference type="Pfam" id="PF08392">
    <property type="entry name" value="FAE1_CUT1_RppA"/>
    <property type="match status" value="1"/>
</dbReference>
<evidence type="ECO:0000259" key="10">
    <source>
        <dbReference type="Pfam" id="PF08541"/>
    </source>
</evidence>
<feature type="domain" description="FAE" evidence="9">
    <location>
        <begin position="26"/>
        <end position="312"/>
    </location>
</feature>
<feature type="active site" evidence="7">
    <location>
        <position position="338"/>
    </location>
</feature>
<feature type="active site" evidence="7">
    <location>
        <position position="334"/>
    </location>
</feature>
<dbReference type="InterPro" id="IPR012392">
    <property type="entry name" value="3-ktacl-CoA_syn"/>
</dbReference>
<feature type="signal peptide" evidence="8">
    <location>
        <begin position="1"/>
        <end position="25"/>
    </location>
</feature>
<comment type="similarity">
    <text evidence="2 6">Belongs to the thiolase-like superfamily. Chalcone/stilbene synthases family.</text>
</comment>
<comment type="pathway">
    <text evidence="1 6">Lipid metabolism; fatty acid biosynthesis.</text>
</comment>
<dbReference type="GO" id="GO:0016020">
    <property type="term" value="C:membrane"/>
    <property type="evidence" value="ECO:0007669"/>
    <property type="project" value="InterPro"/>
</dbReference>
<evidence type="ECO:0000256" key="8">
    <source>
        <dbReference type="SAM" id="SignalP"/>
    </source>
</evidence>
<keyword evidence="4 6" id="KW-0012">Acyltransferase</keyword>
<dbReference type="InterPro" id="IPR016039">
    <property type="entry name" value="Thiolase-like"/>
</dbReference>
<dbReference type="SUPFAM" id="SSF53901">
    <property type="entry name" value="Thiolase-like"/>
    <property type="match status" value="1"/>
</dbReference>
<dbReference type="EC" id="2.3.1.-" evidence="6"/>
<dbReference type="InterPro" id="IPR013747">
    <property type="entry name" value="ACP_syn_III_C"/>
</dbReference>
<dbReference type="Gene3D" id="3.40.47.10">
    <property type="match status" value="1"/>
</dbReference>
<evidence type="ECO:0000256" key="1">
    <source>
        <dbReference type="ARBA" id="ARBA00005194"/>
    </source>
</evidence>
<reference evidence="11" key="1">
    <citation type="submission" date="2021-01" db="UniProtKB">
        <authorList>
            <consortium name="EnsemblPlants"/>
        </authorList>
    </citation>
    <scope>IDENTIFICATION</scope>
</reference>
<feature type="active site" evidence="7">
    <location>
        <position position="247"/>
    </location>
</feature>
<dbReference type="OMA" id="YTIRARF"/>
<evidence type="ECO:0000259" key="9">
    <source>
        <dbReference type="Pfam" id="PF08392"/>
    </source>
</evidence>